<dbReference type="AlphaFoldDB" id="A0A7C8M242"/>
<dbReference type="EMBL" id="JAADJZ010000022">
    <property type="protein sequence ID" value="KAF2867720.1"/>
    <property type="molecule type" value="Genomic_DNA"/>
</dbReference>
<keyword evidence="2" id="KW-1185">Reference proteome</keyword>
<dbReference type="Proteomes" id="UP000481861">
    <property type="component" value="Unassembled WGS sequence"/>
</dbReference>
<protein>
    <recommendedName>
        <fullName evidence="3">F-box domain-containing protein</fullName>
    </recommendedName>
</protein>
<sequence>MPSHNAKARKCLDDLPDELILEAIEWLRPTPCDDHEDTDSGSLMRSGLRFLDNEKRLEDLLALSLTSRRISRITEVVLYSTILVDSPGRSGHLRLTSLLSTLLQKPCLANHVTYIENIYRRYNESGRGPRQLGFLDEKKWYGGNRWDHHVHIITQAAKQFWNDSSLQAWTTGLAVLPEYSQLTLLIALSPNVKQLVLQVHEESTPSFWDCLGIQTTDGLSLPLPGFHSLSKLHKLYISTLQIPDNPKGRYPRFVSALRKIPSLQHYRHTGPCGDPSSLPVDVQLHSLQTIHLMECEITIDHIAKTLEGCTSLKSFKCSWVPMMYTDLSQCHFVDLINGLLVSKDTLEHVDIALGEIGWDFKQFPQIGSFAGFPRLKSMSLDEILLLGILEGEELLQPRITARPAVPISQCLPLSLQSLTMTCYHTDLTDESLVLWDFAKGISQFARLEKVRLVAGSGNRGRDALKAHFAEHGVTLETEM</sequence>
<evidence type="ECO:0000313" key="2">
    <source>
        <dbReference type="Proteomes" id="UP000481861"/>
    </source>
</evidence>
<accession>A0A7C8M242</accession>
<evidence type="ECO:0000313" key="1">
    <source>
        <dbReference type="EMBL" id="KAF2867720.1"/>
    </source>
</evidence>
<dbReference type="Gene3D" id="3.80.10.10">
    <property type="entry name" value="Ribonuclease Inhibitor"/>
    <property type="match status" value="1"/>
</dbReference>
<comment type="caution">
    <text evidence="1">The sequence shown here is derived from an EMBL/GenBank/DDBJ whole genome shotgun (WGS) entry which is preliminary data.</text>
</comment>
<name>A0A7C8M242_9PLEO</name>
<evidence type="ECO:0008006" key="3">
    <source>
        <dbReference type="Google" id="ProtNLM"/>
    </source>
</evidence>
<dbReference type="OrthoDB" id="2520703at2759"/>
<gene>
    <name evidence="1" type="ORF">BDV95DRAFT_610623</name>
</gene>
<dbReference type="SUPFAM" id="SSF52047">
    <property type="entry name" value="RNI-like"/>
    <property type="match status" value="1"/>
</dbReference>
<reference evidence="1 2" key="1">
    <citation type="submission" date="2020-01" db="EMBL/GenBank/DDBJ databases">
        <authorList>
            <consortium name="DOE Joint Genome Institute"/>
            <person name="Haridas S."/>
            <person name="Albert R."/>
            <person name="Binder M."/>
            <person name="Bloem J."/>
            <person name="Labutti K."/>
            <person name="Salamov A."/>
            <person name="Andreopoulos B."/>
            <person name="Baker S.E."/>
            <person name="Barry K."/>
            <person name="Bills G."/>
            <person name="Bluhm B.H."/>
            <person name="Cannon C."/>
            <person name="Castanera R."/>
            <person name="Culley D.E."/>
            <person name="Daum C."/>
            <person name="Ezra D."/>
            <person name="Gonzalez J.B."/>
            <person name="Henrissat B."/>
            <person name="Kuo A."/>
            <person name="Liang C."/>
            <person name="Lipzen A."/>
            <person name="Lutzoni F."/>
            <person name="Magnuson J."/>
            <person name="Mondo S."/>
            <person name="Nolan M."/>
            <person name="Ohm R."/>
            <person name="Pangilinan J."/>
            <person name="Park H.-J.H."/>
            <person name="Ramirez L."/>
            <person name="Alfaro M."/>
            <person name="Sun H."/>
            <person name="Tritt A."/>
            <person name="Yoshinaga Y."/>
            <person name="Zwiers L.-H.L."/>
            <person name="Turgeon B.G."/>
            <person name="Goodwin S.B."/>
            <person name="Spatafora J.W."/>
            <person name="Crous P.W."/>
            <person name="Grigoriev I.V."/>
        </authorList>
    </citation>
    <scope>NUCLEOTIDE SEQUENCE [LARGE SCALE GENOMIC DNA]</scope>
    <source>
        <strain evidence="1 2">CBS 611.86</strain>
    </source>
</reference>
<dbReference type="InterPro" id="IPR032675">
    <property type="entry name" value="LRR_dom_sf"/>
</dbReference>
<organism evidence="1 2">
    <name type="scientific">Massariosphaeria phaeospora</name>
    <dbReference type="NCBI Taxonomy" id="100035"/>
    <lineage>
        <taxon>Eukaryota</taxon>
        <taxon>Fungi</taxon>
        <taxon>Dikarya</taxon>
        <taxon>Ascomycota</taxon>
        <taxon>Pezizomycotina</taxon>
        <taxon>Dothideomycetes</taxon>
        <taxon>Pleosporomycetidae</taxon>
        <taxon>Pleosporales</taxon>
        <taxon>Pleosporales incertae sedis</taxon>
        <taxon>Massariosphaeria</taxon>
    </lineage>
</organism>
<proteinExistence type="predicted"/>